<evidence type="ECO:0000256" key="2">
    <source>
        <dbReference type="ARBA" id="ARBA00009638"/>
    </source>
</evidence>
<keyword evidence="4" id="KW-0479">Metal-binding</keyword>
<dbReference type="CDD" id="cd01876">
    <property type="entry name" value="YihA_EngB"/>
    <property type="match status" value="1"/>
</dbReference>
<reference evidence="11" key="1">
    <citation type="journal article" date="2014" name="Nucleic Acids Res.">
        <title>The evolutionary dynamics of variant antigen genes in Babesia reveal a history of genomic innovation underlying host-parasite interaction.</title>
        <authorList>
            <person name="Jackson A.P."/>
            <person name="Otto T.D."/>
            <person name="Darby A."/>
            <person name="Ramaprasad A."/>
            <person name="Xia D."/>
            <person name="Echaide I.E."/>
            <person name="Farber M."/>
            <person name="Gahlot S."/>
            <person name="Gamble J."/>
            <person name="Gupta D."/>
            <person name="Gupta Y."/>
            <person name="Jackson L."/>
            <person name="Malandrin L."/>
            <person name="Malas T.B."/>
            <person name="Moussa E."/>
            <person name="Nair M."/>
            <person name="Reid A.J."/>
            <person name="Sanders M."/>
            <person name="Sharma J."/>
            <person name="Tracey A."/>
            <person name="Quail M.A."/>
            <person name="Weir W."/>
            <person name="Wastling J.M."/>
            <person name="Hall N."/>
            <person name="Willadsen P."/>
            <person name="Lingelbach K."/>
            <person name="Shiels B."/>
            <person name="Tait A."/>
            <person name="Berriman M."/>
            <person name="Allred D.R."/>
            <person name="Pain A."/>
        </authorList>
    </citation>
    <scope>NUCLEOTIDE SEQUENCE</scope>
    <source>
        <strain evidence="11">1802A</strain>
    </source>
</reference>
<keyword evidence="6" id="KW-0460">Magnesium</keyword>
<dbReference type="SUPFAM" id="SSF52540">
    <property type="entry name" value="P-loop containing nucleoside triphosphate hydrolases"/>
    <property type="match status" value="1"/>
</dbReference>
<dbReference type="PROSITE" id="PS51706">
    <property type="entry name" value="G_ENGB"/>
    <property type="match status" value="1"/>
</dbReference>
<keyword evidence="9" id="KW-0131">Cell cycle</keyword>
<dbReference type="EMBL" id="JAHBMH010000062">
    <property type="protein sequence ID" value="KAK1934787.1"/>
    <property type="molecule type" value="Genomic_DNA"/>
</dbReference>
<dbReference type="GO" id="GO:0046872">
    <property type="term" value="F:metal ion binding"/>
    <property type="evidence" value="ECO:0007669"/>
    <property type="project" value="UniProtKB-KW"/>
</dbReference>
<evidence type="ECO:0000313" key="11">
    <source>
        <dbReference type="EMBL" id="KAK1934787.1"/>
    </source>
</evidence>
<feature type="domain" description="EngB-type G" evidence="10">
    <location>
        <begin position="74"/>
        <end position="269"/>
    </location>
</feature>
<proteinExistence type="inferred from homology"/>
<evidence type="ECO:0000256" key="6">
    <source>
        <dbReference type="ARBA" id="ARBA00022842"/>
    </source>
</evidence>
<evidence type="ECO:0000256" key="1">
    <source>
        <dbReference type="ARBA" id="ARBA00001946"/>
    </source>
</evidence>
<dbReference type="AlphaFoldDB" id="A0AAD9GAH3"/>
<organism evidence="11 12">
    <name type="scientific">Babesia divergens</name>
    <dbReference type="NCBI Taxonomy" id="32595"/>
    <lineage>
        <taxon>Eukaryota</taxon>
        <taxon>Sar</taxon>
        <taxon>Alveolata</taxon>
        <taxon>Apicomplexa</taxon>
        <taxon>Aconoidasida</taxon>
        <taxon>Piroplasmida</taxon>
        <taxon>Babesiidae</taxon>
        <taxon>Babesia</taxon>
    </lineage>
</organism>
<dbReference type="PANTHER" id="PTHR11649:SF13">
    <property type="entry name" value="ENGB-TYPE G DOMAIN-CONTAINING PROTEIN"/>
    <property type="match status" value="1"/>
</dbReference>
<comment type="similarity">
    <text evidence="2">Belongs to the TRAFAC class TrmE-Era-EngA-EngB-Septin-like GTPase superfamily. EngB GTPase family.</text>
</comment>
<dbReference type="GO" id="GO:0005525">
    <property type="term" value="F:GTP binding"/>
    <property type="evidence" value="ECO:0007669"/>
    <property type="project" value="UniProtKB-KW"/>
</dbReference>
<protein>
    <submittedName>
        <fullName evidence="11">GTP-binding protein</fullName>
    </submittedName>
</protein>
<evidence type="ECO:0000256" key="3">
    <source>
        <dbReference type="ARBA" id="ARBA00022618"/>
    </source>
</evidence>
<gene>
    <name evidence="11" type="ORF">X943_001445</name>
</gene>
<dbReference type="InterPro" id="IPR006073">
    <property type="entry name" value="GTP-bd"/>
</dbReference>
<dbReference type="NCBIfam" id="TIGR03598">
    <property type="entry name" value="GTPase_YsxC"/>
    <property type="match status" value="1"/>
</dbReference>
<comment type="cofactor">
    <cofactor evidence="1">
        <name>Mg(2+)</name>
        <dbReference type="ChEBI" id="CHEBI:18420"/>
    </cofactor>
</comment>
<reference evidence="11" key="2">
    <citation type="submission" date="2021-05" db="EMBL/GenBank/DDBJ databases">
        <authorList>
            <person name="Pain A."/>
        </authorList>
    </citation>
    <scope>NUCLEOTIDE SEQUENCE</scope>
    <source>
        <strain evidence="11">1802A</strain>
    </source>
</reference>
<dbReference type="InterPro" id="IPR030393">
    <property type="entry name" value="G_ENGB_dom"/>
</dbReference>
<dbReference type="HAMAP" id="MF_00321">
    <property type="entry name" value="GTPase_EngB"/>
    <property type="match status" value="1"/>
</dbReference>
<evidence type="ECO:0000256" key="7">
    <source>
        <dbReference type="ARBA" id="ARBA00023134"/>
    </source>
</evidence>
<name>A0AAD9GAH3_BABDI</name>
<dbReference type="Gene3D" id="3.40.50.300">
    <property type="entry name" value="P-loop containing nucleotide triphosphate hydrolases"/>
    <property type="match status" value="1"/>
</dbReference>
<keyword evidence="12" id="KW-1185">Reference proteome</keyword>
<comment type="caution">
    <text evidence="11">The sequence shown here is derived from an EMBL/GenBank/DDBJ whole genome shotgun (WGS) entry which is preliminary data.</text>
</comment>
<dbReference type="PANTHER" id="PTHR11649">
    <property type="entry name" value="MSS1/TRME-RELATED GTP-BINDING PROTEIN"/>
    <property type="match status" value="1"/>
</dbReference>
<keyword evidence="7" id="KW-0342">GTP-binding</keyword>
<dbReference type="InterPro" id="IPR019987">
    <property type="entry name" value="GTP-bd_ribosome_bio_YsxC"/>
</dbReference>
<evidence type="ECO:0000256" key="9">
    <source>
        <dbReference type="ARBA" id="ARBA00023306"/>
    </source>
</evidence>
<evidence type="ECO:0000256" key="8">
    <source>
        <dbReference type="ARBA" id="ARBA00023210"/>
    </source>
</evidence>
<accession>A0AAD9GAH3</accession>
<dbReference type="InterPro" id="IPR027417">
    <property type="entry name" value="P-loop_NTPase"/>
</dbReference>
<dbReference type="Proteomes" id="UP001195914">
    <property type="component" value="Unassembled WGS sequence"/>
</dbReference>
<dbReference type="GO" id="GO:0051301">
    <property type="term" value="P:cell division"/>
    <property type="evidence" value="ECO:0007669"/>
    <property type="project" value="UniProtKB-KW"/>
</dbReference>
<sequence length="277" mass="31024">MASTSRGAMLLRRPPTTEPFLARPFVNIYNPLEASDPPFAEKSNVAYAKVLFAKKINPNPVYVADTIEKAPSRLIPQVAMVGHSNVGKSSLINSLLYGSMLPSFAKDVLSNSKMLRNPIFAPISHTPGRTRQMFTFDLGGDLSLVDLPGYGHAKVPDEVRNDWSVLVNMYLKRSTSLTRVLSLIDSRRGPVDLDLKLWQMLECMRVPFQVVLTKCESLKPQQLHLVNSRVIEMLKAFGERAHPYIHVTSSLKQLGIHELRLSIANIGYTHKYKKSIV</sequence>
<keyword evidence="5" id="KW-0547">Nucleotide-binding</keyword>
<dbReference type="Pfam" id="PF01926">
    <property type="entry name" value="MMR_HSR1"/>
    <property type="match status" value="1"/>
</dbReference>
<evidence type="ECO:0000256" key="4">
    <source>
        <dbReference type="ARBA" id="ARBA00022723"/>
    </source>
</evidence>
<keyword evidence="3" id="KW-0132">Cell division</keyword>
<evidence type="ECO:0000313" key="12">
    <source>
        <dbReference type="Proteomes" id="UP001195914"/>
    </source>
</evidence>
<evidence type="ECO:0000259" key="10">
    <source>
        <dbReference type="PROSITE" id="PS51706"/>
    </source>
</evidence>
<evidence type="ECO:0000256" key="5">
    <source>
        <dbReference type="ARBA" id="ARBA00022741"/>
    </source>
</evidence>
<keyword evidence="8" id="KW-0717">Septation</keyword>